<dbReference type="AlphaFoldDB" id="A0A1X6NM53"/>
<protein>
    <submittedName>
        <fullName evidence="2">Uncharacterized protein</fullName>
    </submittedName>
</protein>
<evidence type="ECO:0000256" key="1">
    <source>
        <dbReference type="SAM" id="MobiDB-lite"/>
    </source>
</evidence>
<dbReference type="Proteomes" id="UP000218209">
    <property type="component" value="Unassembled WGS sequence"/>
</dbReference>
<organism evidence="2 3">
    <name type="scientific">Porphyra umbilicalis</name>
    <name type="common">Purple laver</name>
    <name type="synonym">Red alga</name>
    <dbReference type="NCBI Taxonomy" id="2786"/>
    <lineage>
        <taxon>Eukaryota</taxon>
        <taxon>Rhodophyta</taxon>
        <taxon>Bangiophyceae</taxon>
        <taxon>Bangiales</taxon>
        <taxon>Bangiaceae</taxon>
        <taxon>Porphyra</taxon>
    </lineage>
</organism>
<proteinExistence type="predicted"/>
<feature type="region of interest" description="Disordered" evidence="1">
    <location>
        <begin position="86"/>
        <end position="168"/>
    </location>
</feature>
<reference evidence="2 3" key="1">
    <citation type="submission" date="2017-03" db="EMBL/GenBank/DDBJ databases">
        <title>WGS assembly of Porphyra umbilicalis.</title>
        <authorList>
            <person name="Brawley S.H."/>
            <person name="Blouin N.A."/>
            <person name="Ficko-Blean E."/>
            <person name="Wheeler G.L."/>
            <person name="Lohr M."/>
            <person name="Goodson H.V."/>
            <person name="Jenkins J.W."/>
            <person name="Blaby-Haas C.E."/>
            <person name="Helliwell K.E."/>
            <person name="Chan C."/>
            <person name="Marriage T."/>
            <person name="Bhattacharya D."/>
            <person name="Klein A.S."/>
            <person name="Badis Y."/>
            <person name="Brodie J."/>
            <person name="Cao Y."/>
            <person name="Collen J."/>
            <person name="Dittami S.M."/>
            <person name="Gachon C.M."/>
            <person name="Green B.R."/>
            <person name="Karpowicz S."/>
            <person name="Kim J.W."/>
            <person name="Kudahl U."/>
            <person name="Lin S."/>
            <person name="Michel G."/>
            <person name="Mittag M."/>
            <person name="Olson B.J."/>
            <person name="Pangilinan J."/>
            <person name="Peng Y."/>
            <person name="Qiu H."/>
            <person name="Shu S."/>
            <person name="Singer J.T."/>
            <person name="Smith A.G."/>
            <person name="Sprecher B.N."/>
            <person name="Wagner V."/>
            <person name="Wang W."/>
            <person name="Wang Z.-Y."/>
            <person name="Yan J."/>
            <person name="Yarish C."/>
            <person name="Zoeuner-Riek S."/>
            <person name="Zhuang Y."/>
            <person name="Zou Y."/>
            <person name="Lindquist E.A."/>
            <person name="Grimwood J."/>
            <person name="Barry K."/>
            <person name="Rokhsar D.S."/>
            <person name="Schmutz J."/>
            <person name="Stiller J.W."/>
            <person name="Grossman A.R."/>
            <person name="Prochnik S.E."/>
        </authorList>
    </citation>
    <scope>NUCLEOTIDE SEQUENCE [LARGE SCALE GENOMIC DNA]</scope>
    <source>
        <strain evidence="2">4086291</strain>
    </source>
</reference>
<evidence type="ECO:0000313" key="2">
    <source>
        <dbReference type="EMBL" id="OSX69642.1"/>
    </source>
</evidence>
<accession>A0A1X6NM53</accession>
<sequence length="168" mass="16791">MAAFVPAGALPVTARQSAAVSTAPRMGAEEPQGRVSRAAFVRLMVGTAAAAAAAGVSGGVMPAQAGFGIGGLFSGGDSDNAIRGLDSDKPDISNNPAEVQRQGESAKAAMEAAKTPGGYNPPGRDVEQGTTPFVDRKGSVAKGNPPGAVVDMDPSTKKYPVPDVKNAQ</sequence>
<gene>
    <name evidence="2" type="ORF">BU14_1321s0002</name>
</gene>
<dbReference type="EMBL" id="KV919461">
    <property type="protein sequence ID" value="OSX69642.1"/>
    <property type="molecule type" value="Genomic_DNA"/>
</dbReference>
<evidence type="ECO:0000313" key="3">
    <source>
        <dbReference type="Proteomes" id="UP000218209"/>
    </source>
</evidence>
<keyword evidence="3" id="KW-1185">Reference proteome</keyword>
<name>A0A1X6NM53_PORUM</name>